<keyword evidence="3" id="KW-0963">Cytoplasm</keyword>
<accession>A0A3B3QY82</accession>
<dbReference type="InterPro" id="IPR000010">
    <property type="entry name" value="Cystatin_dom"/>
</dbReference>
<protein>
    <recommendedName>
        <fullName evidence="7">Cystatin-B</fullName>
    </recommendedName>
    <alternativeName>
        <fullName evidence="8">Stefin-B</fullName>
    </alternativeName>
</protein>
<dbReference type="GO" id="GO:0002376">
    <property type="term" value="P:immune system process"/>
    <property type="evidence" value="ECO:0007669"/>
    <property type="project" value="UniProtKB-KW"/>
</dbReference>
<dbReference type="Proteomes" id="UP000261540">
    <property type="component" value="Unplaced"/>
</dbReference>
<evidence type="ECO:0000256" key="5">
    <source>
        <dbReference type="ARBA" id="ARBA00022704"/>
    </source>
</evidence>
<evidence type="ECO:0000256" key="6">
    <source>
        <dbReference type="ARBA" id="ARBA00022859"/>
    </source>
</evidence>
<dbReference type="PANTHER" id="PTHR11414:SF21">
    <property type="entry name" value="CYSTATIN 14A, TANDEM DUPLICATE 1-RELATED"/>
    <property type="match status" value="1"/>
</dbReference>
<dbReference type="PANTHER" id="PTHR11414">
    <property type="entry name" value="CYSTATIN FAMILY MEMBER"/>
    <property type="match status" value="1"/>
</dbReference>
<dbReference type="Ensembl" id="ENSPKIT00000034538.1">
    <property type="protein sequence ID" value="ENSPKIP00000010406.1"/>
    <property type="gene ID" value="ENSPKIG00000025135.1"/>
</dbReference>
<keyword evidence="4" id="KW-0646">Protease inhibitor</keyword>
<dbReference type="InterPro" id="IPR046350">
    <property type="entry name" value="Cystatin_sf"/>
</dbReference>
<comment type="subcellular location">
    <subcellularLocation>
        <location evidence="1">Cytoplasm</location>
    </subcellularLocation>
</comment>
<evidence type="ECO:0000256" key="4">
    <source>
        <dbReference type="ARBA" id="ARBA00022690"/>
    </source>
</evidence>
<keyword evidence="11" id="KW-1185">Reference proteome</keyword>
<dbReference type="SUPFAM" id="SSF54403">
    <property type="entry name" value="Cystatin/monellin"/>
    <property type="match status" value="1"/>
</dbReference>
<reference evidence="10" key="1">
    <citation type="submission" date="2025-08" db="UniProtKB">
        <authorList>
            <consortium name="Ensembl"/>
        </authorList>
    </citation>
    <scope>IDENTIFICATION</scope>
</reference>
<dbReference type="GO" id="GO:0004869">
    <property type="term" value="F:cysteine-type endopeptidase inhibitor activity"/>
    <property type="evidence" value="ECO:0007669"/>
    <property type="project" value="UniProtKB-KW"/>
</dbReference>
<evidence type="ECO:0000256" key="1">
    <source>
        <dbReference type="ARBA" id="ARBA00004496"/>
    </source>
</evidence>
<keyword evidence="5" id="KW-0789">Thiol protease inhibitor</keyword>
<evidence type="ECO:0000256" key="7">
    <source>
        <dbReference type="ARBA" id="ARBA00040677"/>
    </source>
</evidence>
<dbReference type="Pfam" id="PF00031">
    <property type="entry name" value="Cystatin"/>
    <property type="match status" value="1"/>
</dbReference>
<dbReference type="STRING" id="1676925.ENSPKIP00000010406"/>
<dbReference type="GO" id="GO:0005829">
    <property type="term" value="C:cytosol"/>
    <property type="evidence" value="ECO:0007669"/>
    <property type="project" value="TreeGrafter"/>
</dbReference>
<dbReference type="FunFam" id="3.10.450.10:FF:000001">
    <property type="entry name" value="Cystatin-A"/>
    <property type="match status" value="1"/>
</dbReference>
<comment type="similarity">
    <text evidence="2">Belongs to the cystatin family.</text>
</comment>
<evidence type="ECO:0000313" key="11">
    <source>
        <dbReference type="Proteomes" id="UP000261540"/>
    </source>
</evidence>
<dbReference type="CDD" id="cd00042">
    <property type="entry name" value="CY"/>
    <property type="match status" value="1"/>
</dbReference>
<name>A0A3B3QY82_9TELE</name>
<feature type="domain" description="Cystatin" evidence="9">
    <location>
        <begin position="38"/>
        <end position="91"/>
    </location>
</feature>
<organism evidence="10 11">
    <name type="scientific">Paramormyrops kingsleyae</name>
    <dbReference type="NCBI Taxonomy" id="1676925"/>
    <lineage>
        <taxon>Eukaryota</taxon>
        <taxon>Metazoa</taxon>
        <taxon>Chordata</taxon>
        <taxon>Craniata</taxon>
        <taxon>Vertebrata</taxon>
        <taxon>Euteleostomi</taxon>
        <taxon>Actinopterygii</taxon>
        <taxon>Neopterygii</taxon>
        <taxon>Teleostei</taxon>
        <taxon>Osteoglossocephala</taxon>
        <taxon>Osteoglossomorpha</taxon>
        <taxon>Osteoglossiformes</taxon>
        <taxon>Mormyridae</taxon>
        <taxon>Paramormyrops</taxon>
    </lineage>
</organism>
<dbReference type="Gene3D" id="3.10.450.10">
    <property type="match status" value="1"/>
</dbReference>
<dbReference type="PROSITE" id="PS00287">
    <property type="entry name" value="CYSTATIN"/>
    <property type="match status" value="1"/>
</dbReference>
<evidence type="ECO:0000256" key="8">
    <source>
        <dbReference type="ARBA" id="ARBA00041437"/>
    </source>
</evidence>
<evidence type="ECO:0000256" key="2">
    <source>
        <dbReference type="ARBA" id="ARBA00009403"/>
    </source>
</evidence>
<keyword evidence="6" id="KW-0391">Immunity</keyword>
<evidence type="ECO:0000256" key="3">
    <source>
        <dbReference type="ARBA" id="ARBA00022490"/>
    </source>
</evidence>
<dbReference type="GeneTree" id="ENSGT01010000227412"/>
<reference evidence="10" key="2">
    <citation type="submission" date="2025-09" db="UniProtKB">
        <authorList>
            <consortium name="Ensembl"/>
        </authorList>
    </citation>
    <scope>IDENTIFICATION</scope>
</reference>
<evidence type="ECO:0000313" key="10">
    <source>
        <dbReference type="Ensembl" id="ENSPKIP00000010406.1"/>
    </source>
</evidence>
<dbReference type="GO" id="GO:0071220">
    <property type="term" value="P:cellular response to bacterial lipoprotein"/>
    <property type="evidence" value="ECO:0007669"/>
    <property type="project" value="UniProtKB-ARBA"/>
</dbReference>
<dbReference type="AlphaFoldDB" id="A0A3B3QY82"/>
<dbReference type="PRINTS" id="PR00295">
    <property type="entry name" value="STEFINA"/>
</dbReference>
<proteinExistence type="inferred from homology"/>
<dbReference type="InterPro" id="IPR018073">
    <property type="entry name" value="Prot_inh_cystat_CS"/>
</dbReference>
<sequence>ECIEKGGGGDAKRALKGIQLIHMAEPPPVHAECMSDAGRNFDVFTATSFKTQVVAGTKFFIKVHVGGHDYVHLRVFRTLPHAGLKLELHSLQAANTDGDSIEYFLLRRIPAENDTRPAPDAQALLTYAVCL</sequence>
<evidence type="ECO:0000259" key="9">
    <source>
        <dbReference type="Pfam" id="PF00031"/>
    </source>
</evidence>
<dbReference type="InterPro" id="IPR001713">
    <property type="entry name" value="Prot_inh_stefin"/>
</dbReference>